<comment type="caution">
    <text evidence="5">The sequence shown here is derived from an EMBL/GenBank/DDBJ whole genome shotgun (WGS) entry which is preliminary data.</text>
</comment>
<organism evidence="5 6">
    <name type="scientific">Candidula unifasciata</name>
    <dbReference type="NCBI Taxonomy" id="100452"/>
    <lineage>
        <taxon>Eukaryota</taxon>
        <taxon>Metazoa</taxon>
        <taxon>Spiralia</taxon>
        <taxon>Lophotrochozoa</taxon>
        <taxon>Mollusca</taxon>
        <taxon>Gastropoda</taxon>
        <taxon>Heterobranchia</taxon>
        <taxon>Euthyneura</taxon>
        <taxon>Panpulmonata</taxon>
        <taxon>Eupulmonata</taxon>
        <taxon>Stylommatophora</taxon>
        <taxon>Helicina</taxon>
        <taxon>Helicoidea</taxon>
        <taxon>Geomitridae</taxon>
        <taxon>Candidula</taxon>
    </lineage>
</organism>
<comment type="similarity">
    <text evidence="1">Belongs to the GAREM family.</text>
</comment>
<feature type="region of interest" description="Disordered" evidence="3">
    <location>
        <begin position="637"/>
        <end position="685"/>
    </location>
</feature>
<dbReference type="InterPro" id="IPR025946">
    <property type="entry name" value="CABIT_dom"/>
</dbReference>
<dbReference type="AlphaFoldDB" id="A0A8S3ZH08"/>
<evidence type="ECO:0000256" key="3">
    <source>
        <dbReference type="SAM" id="MobiDB-lite"/>
    </source>
</evidence>
<proteinExistence type="inferred from homology"/>
<dbReference type="Pfam" id="PF12736">
    <property type="entry name" value="CABIT"/>
    <property type="match status" value="1"/>
</dbReference>
<feature type="domain" description="CABIT" evidence="4">
    <location>
        <begin position="129"/>
        <end position="365"/>
    </location>
</feature>
<gene>
    <name evidence="5" type="ORF">CUNI_LOCUS11944</name>
</gene>
<dbReference type="Gene3D" id="1.10.150.50">
    <property type="entry name" value="Transcription Factor, Ets-1"/>
    <property type="match status" value="1"/>
</dbReference>
<feature type="region of interest" description="Disordered" evidence="3">
    <location>
        <begin position="491"/>
        <end position="521"/>
    </location>
</feature>
<protein>
    <recommendedName>
        <fullName evidence="4">CABIT domain-containing protein</fullName>
    </recommendedName>
</protein>
<feature type="compositionally biased region" description="Basic and acidic residues" evidence="3">
    <location>
        <begin position="717"/>
        <end position="726"/>
    </location>
</feature>
<evidence type="ECO:0000313" key="5">
    <source>
        <dbReference type="EMBL" id="CAG5126386.1"/>
    </source>
</evidence>
<dbReference type="InterPro" id="IPR013761">
    <property type="entry name" value="SAM/pointed_sf"/>
</dbReference>
<evidence type="ECO:0000313" key="6">
    <source>
        <dbReference type="Proteomes" id="UP000678393"/>
    </source>
</evidence>
<keyword evidence="6" id="KW-1185">Reference proteome</keyword>
<name>A0A8S3ZH08_9EUPU</name>
<accession>A0A8S3ZH08</accession>
<dbReference type="InterPro" id="IPR052281">
    <property type="entry name" value="GAREM"/>
</dbReference>
<sequence>MTETKRKVISSRDITSSAYSPGVPENISEFAWDDKSLTLRELIVKYHLPLTVKLKASEMRKCIPDSADSKCTCKDSNSAASSKIVHSCSSRGAGEINFTTRLDSTSTSLRKLFEISDAVGGKNKHNDWVLQIHEVTRKKIMLARKMTWDKRQNDYVVTGGQMEIPASIKGWVEVLPENGRPVEYYDTIDGIASLNPRRFLVRTSTVGYQLTTDDGGNCCWMPSEIKPGEILTAGIIYVDSKKTKSSQKGFLKKLWKHEHAKKEEDVKYLQCFDPSGSEIMIPLFMSGVFSPIGDSSFANYDAVYEFKDLIMAFGLPVNVQLVHVNATESIQCPKGVIRLYGIREEEVVVASKVRHDGDLLKNNLDEKFELPLDTQMEFSRGIMRKKTSKLRKAVNGQISPDEHTHLAKPLAEECKMKTIENSPNAPVKKVAEISDQRASMVVKETVKCLTAESPLRKQQAELNHNDITTPTQTVNNHKLESDYTTRELHTPFTHSDCTRSSEHSATRDVELPEKAAKEPKSRNSNILEKLSVRKVKKVRAKLKELRSEDVFSKRLSRSELTYSDFYKDLENERKIRRNSEHRISMQDNCRPGSREDTYHTGSLNNELDEYPTGKICASPKTSSVYVSNTYLLKQRRASMQKRELPPVPIDSDISNLALPSDSTNLSKESEYEHLPQAPQLPHFRRASDSAVLDSKYYTGEDTDDDYMLPVQMQQESRYAKRSDFQAHHRSPGLATPNVPAKGMWSRDAYKERSGDSPLRGDSLDRRCSLDNDDVFKFTYSPTQKQHKLQVGAEARPSISSRQASGIAQMAEWTRKLSDNHPHFEQTFLDNLNMETRSQNYASRDTPRFSKHTIINPNATIRSHNLRNIFPNVKDVFSLYDNQHKRHMFDNSHVNHMQNCSSQQRICSCSSCPQMFVNPSTDNTAPQPCHHHFHNLCDNNYGIHYPETDANVQPKNGTYFFSDFRDSYNQGDDSAISACSRGDIRYINDGEYNSNDFGEHTQDSDDGWMPPNQIEGLSVQEVSKSLRYIGMKDRVVLRLSQEQIDGSMLCTLDEKLLKDGFPELNALEVKKILDFIQGWRPKKS</sequence>
<dbReference type="Proteomes" id="UP000678393">
    <property type="component" value="Unassembled WGS sequence"/>
</dbReference>
<keyword evidence="2" id="KW-0597">Phosphoprotein</keyword>
<reference evidence="5" key="1">
    <citation type="submission" date="2021-04" db="EMBL/GenBank/DDBJ databases">
        <authorList>
            <consortium name="Molecular Ecology Group"/>
        </authorList>
    </citation>
    <scope>NUCLEOTIDE SEQUENCE</scope>
</reference>
<feature type="compositionally biased region" description="Basic and acidic residues" evidence="3">
    <location>
        <begin position="496"/>
        <end position="521"/>
    </location>
</feature>
<dbReference type="SUPFAM" id="SSF47769">
    <property type="entry name" value="SAM/Pointed domain"/>
    <property type="match status" value="1"/>
</dbReference>
<dbReference type="EMBL" id="CAJHNH020002347">
    <property type="protein sequence ID" value="CAG5126386.1"/>
    <property type="molecule type" value="Genomic_DNA"/>
</dbReference>
<dbReference type="PANTHER" id="PTHR14454:SF12">
    <property type="entry name" value="GRB2-ASSOCIATED AND REGULATOR OF MAPK PROTEIN 2-LIKE"/>
    <property type="match status" value="1"/>
</dbReference>
<dbReference type="OrthoDB" id="6077228at2759"/>
<evidence type="ECO:0000259" key="4">
    <source>
        <dbReference type="Pfam" id="PF12736"/>
    </source>
</evidence>
<feature type="region of interest" description="Disordered" evidence="3">
    <location>
        <begin position="717"/>
        <end position="742"/>
    </location>
</feature>
<evidence type="ECO:0000256" key="1">
    <source>
        <dbReference type="ARBA" id="ARBA00006392"/>
    </source>
</evidence>
<evidence type="ECO:0000256" key="2">
    <source>
        <dbReference type="ARBA" id="ARBA00022553"/>
    </source>
</evidence>
<dbReference type="PANTHER" id="PTHR14454">
    <property type="entry name" value="GRB2-ASSOCIATED AND REGULATOR OF MAPK PROTEIN FAMILY MEMBER"/>
    <property type="match status" value="1"/>
</dbReference>